<dbReference type="SMART" id="SM00382">
    <property type="entry name" value="AAA"/>
    <property type="match status" value="1"/>
</dbReference>
<name>A0A0R2B334_9LACO</name>
<evidence type="ECO:0000256" key="6">
    <source>
        <dbReference type="ARBA" id="ARBA00022840"/>
    </source>
</evidence>
<keyword evidence="7" id="KW-1278">Translocase</keyword>
<evidence type="ECO:0000259" key="9">
    <source>
        <dbReference type="PROSITE" id="PS50893"/>
    </source>
</evidence>
<dbReference type="GO" id="GO:0005524">
    <property type="term" value="F:ATP binding"/>
    <property type="evidence" value="ECO:0007669"/>
    <property type="project" value="UniProtKB-KW"/>
</dbReference>
<evidence type="ECO:0000256" key="1">
    <source>
        <dbReference type="ARBA" id="ARBA00004202"/>
    </source>
</evidence>
<evidence type="ECO:0000256" key="4">
    <source>
        <dbReference type="ARBA" id="ARBA00022475"/>
    </source>
</evidence>
<dbReference type="InterPro" id="IPR027417">
    <property type="entry name" value="P-loop_NTPase"/>
</dbReference>
<keyword evidence="3" id="KW-0813">Transport</keyword>
<comment type="similarity">
    <text evidence="2">Belongs to the ABC transporter superfamily.</text>
</comment>
<evidence type="ECO:0000313" key="10">
    <source>
        <dbReference type="EMBL" id="KRM73982.1"/>
    </source>
</evidence>
<comment type="subcellular location">
    <subcellularLocation>
        <location evidence="1">Cell membrane</location>
        <topology evidence="1">Peripheral membrane protein</topology>
    </subcellularLocation>
</comment>
<dbReference type="GO" id="GO:0043190">
    <property type="term" value="C:ATP-binding cassette (ABC) transporter complex"/>
    <property type="evidence" value="ECO:0007669"/>
    <property type="project" value="TreeGrafter"/>
</dbReference>
<dbReference type="Proteomes" id="UP000051612">
    <property type="component" value="Unassembled WGS sequence"/>
</dbReference>
<dbReference type="EMBL" id="AYYN01000127">
    <property type="protein sequence ID" value="KRM73982.1"/>
    <property type="molecule type" value="Genomic_DNA"/>
</dbReference>
<dbReference type="PROSITE" id="PS00211">
    <property type="entry name" value="ABC_TRANSPORTER_1"/>
    <property type="match status" value="1"/>
</dbReference>
<proteinExistence type="inferred from homology"/>
<dbReference type="InterPro" id="IPR015856">
    <property type="entry name" value="ABC_transpr_CbiO/EcfA_su"/>
</dbReference>
<dbReference type="PANTHER" id="PTHR43553">
    <property type="entry name" value="HEAVY METAL TRANSPORTER"/>
    <property type="match status" value="1"/>
</dbReference>
<keyword evidence="4" id="KW-1003">Cell membrane</keyword>
<accession>A0A0R2B334</accession>
<evidence type="ECO:0000256" key="3">
    <source>
        <dbReference type="ARBA" id="ARBA00022448"/>
    </source>
</evidence>
<gene>
    <name evidence="10" type="ORF">FC48_GL000605</name>
</gene>
<dbReference type="RefSeq" id="WP_056959293.1">
    <property type="nucleotide sequence ID" value="NZ_AYYN01000127.1"/>
</dbReference>
<sequence length="241" mass="26889">MLTVNNAFYDYEGQLALNDVSLEVKTGETLVIMGPNGSGKSTLLKILTGFFPLKDGSYHFKDLDINKAFLDDPKQAAKLYKQIGFVFQDSDVQLFNMSVREELAFGPQQLGLPPTEVEQRVADCLKLLAIERLAERVPYHLSGGEKKLVAIGSVLTMNPEVFVLDEPFNGLSPYYRTLIVELLAKLHQSGKTIILSSHHFGQIKDICDRVALFSEQHQIQKIMTKAEILNDPAELAHLSVL</sequence>
<reference evidence="10 11" key="1">
    <citation type="journal article" date="2015" name="Genome Announc.">
        <title>Expanding the biotechnology potential of lactobacilli through comparative genomics of 213 strains and associated genera.</title>
        <authorList>
            <person name="Sun Z."/>
            <person name="Harris H.M."/>
            <person name="McCann A."/>
            <person name="Guo C."/>
            <person name="Argimon S."/>
            <person name="Zhang W."/>
            <person name="Yang X."/>
            <person name="Jeffery I.B."/>
            <person name="Cooney J.C."/>
            <person name="Kagawa T.F."/>
            <person name="Liu W."/>
            <person name="Song Y."/>
            <person name="Salvetti E."/>
            <person name="Wrobel A."/>
            <person name="Rasinkangas P."/>
            <person name="Parkhill J."/>
            <person name="Rea M.C."/>
            <person name="O'Sullivan O."/>
            <person name="Ritari J."/>
            <person name="Douillard F.P."/>
            <person name="Paul Ross R."/>
            <person name="Yang R."/>
            <person name="Briner A.E."/>
            <person name="Felis G.E."/>
            <person name="de Vos W.M."/>
            <person name="Barrangou R."/>
            <person name="Klaenhammer T.R."/>
            <person name="Caufield P.W."/>
            <person name="Cui Y."/>
            <person name="Zhang H."/>
            <person name="O'Toole P.W."/>
        </authorList>
    </citation>
    <scope>NUCLEOTIDE SEQUENCE [LARGE SCALE GENOMIC DNA]</scope>
    <source>
        <strain evidence="10 11">DSM 20452</strain>
    </source>
</reference>
<dbReference type="InterPro" id="IPR050095">
    <property type="entry name" value="ECF_ABC_transporter_ATP-bd"/>
</dbReference>
<feature type="domain" description="ABC transporter" evidence="9">
    <location>
        <begin position="2"/>
        <end position="240"/>
    </location>
</feature>
<dbReference type="InterPro" id="IPR003593">
    <property type="entry name" value="AAA+_ATPase"/>
</dbReference>
<dbReference type="AlphaFoldDB" id="A0A0R2B334"/>
<dbReference type="Pfam" id="PF00005">
    <property type="entry name" value="ABC_tran"/>
    <property type="match status" value="1"/>
</dbReference>
<dbReference type="PATRIC" id="fig|1423772.3.peg.668"/>
<dbReference type="PANTHER" id="PTHR43553:SF24">
    <property type="entry name" value="ENERGY-COUPLING FACTOR TRANSPORTER ATP-BINDING PROTEIN ECFA1"/>
    <property type="match status" value="1"/>
</dbReference>
<dbReference type="InterPro" id="IPR017871">
    <property type="entry name" value="ABC_transporter-like_CS"/>
</dbReference>
<dbReference type="GO" id="GO:0016887">
    <property type="term" value="F:ATP hydrolysis activity"/>
    <property type="evidence" value="ECO:0007669"/>
    <property type="project" value="InterPro"/>
</dbReference>
<dbReference type="GO" id="GO:0042626">
    <property type="term" value="F:ATPase-coupled transmembrane transporter activity"/>
    <property type="evidence" value="ECO:0007669"/>
    <property type="project" value="TreeGrafter"/>
</dbReference>
<evidence type="ECO:0000256" key="7">
    <source>
        <dbReference type="ARBA" id="ARBA00022967"/>
    </source>
</evidence>
<evidence type="ECO:0000256" key="2">
    <source>
        <dbReference type="ARBA" id="ARBA00005417"/>
    </source>
</evidence>
<dbReference type="CDD" id="cd03225">
    <property type="entry name" value="ABC_cobalt_CbiO_domain1"/>
    <property type="match status" value="1"/>
</dbReference>
<dbReference type="SUPFAM" id="SSF52540">
    <property type="entry name" value="P-loop containing nucleoside triphosphate hydrolases"/>
    <property type="match status" value="1"/>
</dbReference>
<dbReference type="InterPro" id="IPR003439">
    <property type="entry name" value="ABC_transporter-like_ATP-bd"/>
</dbReference>
<evidence type="ECO:0000256" key="8">
    <source>
        <dbReference type="ARBA" id="ARBA00023136"/>
    </source>
</evidence>
<evidence type="ECO:0000256" key="5">
    <source>
        <dbReference type="ARBA" id="ARBA00022741"/>
    </source>
</evidence>
<keyword evidence="8" id="KW-0472">Membrane</keyword>
<dbReference type="PROSITE" id="PS50893">
    <property type="entry name" value="ABC_TRANSPORTER_2"/>
    <property type="match status" value="1"/>
</dbReference>
<organism evidence="10 11">
    <name type="scientific">Ligilactobacillus murinus DSM 20452 = NBRC 14221</name>
    <dbReference type="NCBI Taxonomy" id="1423772"/>
    <lineage>
        <taxon>Bacteria</taxon>
        <taxon>Bacillati</taxon>
        <taxon>Bacillota</taxon>
        <taxon>Bacilli</taxon>
        <taxon>Lactobacillales</taxon>
        <taxon>Lactobacillaceae</taxon>
        <taxon>Ligilactobacillus</taxon>
    </lineage>
</organism>
<dbReference type="Gene3D" id="3.40.50.300">
    <property type="entry name" value="P-loop containing nucleotide triphosphate hydrolases"/>
    <property type="match status" value="1"/>
</dbReference>
<protein>
    <submittedName>
        <fullName evidence="10">ABC transporter related</fullName>
    </submittedName>
</protein>
<evidence type="ECO:0000313" key="11">
    <source>
        <dbReference type="Proteomes" id="UP000051612"/>
    </source>
</evidence>
<keyword evidence="5" id="KW-0547">Nucleotide-binding</keyword>
<comment type="caution">
    <text evidence="10">The sequence shown here is derived from an EMBL/GenBank/DDBJ whole genome shotgun (WGS) entry which is preliminary data.</text>
</comment>
<keyword evidence="6" id="KW-0067">ATP-binding</keyword>